<evidence type="ECO:0000313" key="1">
    <source>
        <dbReference type="EMBL" id="MCP1339405.1"/>
    </source>
</evidence>
<reference evidence="1" key="1">
    <citation type="submission" date="2022-06" db="EMBL/GenBank/DDBJ databases">
        <title>Idiomarina rhizosphaerae M1R2S28.</title>
        <authorList>
            <person name="Sun J.-Q."/>
            <person name="Li L.-F."/>
        </authorList>
    </citation>
    <scope>NUCLEOTIDE SEQUENCE</scope>
    <source>
        <strain evidence="1">M1R2S28</strain>
    </source>
</reference>
<comment type="caution">
    <text evidence="1">The sequence shown here is derived from an EMBL/GenBank/DDBJ whole genome shotgun (WGS) entry which is preliminary data.</text>
</comment>
<organism evidence="1 2">
    <name type="scientific">Idiomarina rhizosphaerae</name>
    <dbReference type="NCBI Taxonomy" id="2961572"/>
    <lineage>
        <taxon>Bacteria</taxon>
        <taxon>Pseudomonadati</taxon>
        <taxon>Pseudomonadota</taxon>
        <taxon>Gammaproteobacteria</taxon>
        <taxon>Alteromonadales</taxon>
        <taxon>Idiomarinaceae</taxon>
        <taxon>Idiomarina</taxon>
    </lineage>
</organism>
<protein>
    <submittedName>
        <fullName evidence="1">Uncharacterized protein</fullName>
    </submittedName>
</protein>
<proteinExistence type="predicted"/>
<dbReference type="RefSeq" id="WP_253619183.1">
    <property type="nucleotide sequence ID" value="NZ_JAMZDE010000006.1"/>
</dbReference>
<gene>
    <name evidence="1" type="ORF">NJR55_07330</name>
</gene>
<dbReference type="EMBL" id="JAMZDE010000006">
    <property type="protein sequence ID" value="MCP1339405.1"/>
    <property type="molecule type" value="Genomic_DNA"/>
</dbReference>
<evidence type="ECO:0000313" key="2">
    <source>
        <dbReference type="Proteomes" id="UP001139474"/>
    </source>
</evidence>
<sequence>MDEEQQGIGKVELDQFLINEAQAVFERQPKSASEVIERWAYLGQAAEAQLTEKERLLLMAGSGVIQLSVEE</sequence>
<dbReference type="AlphaFoldDB" id="A0A9X2JT24"/>
<name>A0A9X2JT24_9GAMM</name>
<keyword evidence="2" id="KW-1185">Reference proteome</keyword>
<accession>A0A9X2JT24</accession>
<dbReference type="Proteomes" id="UP001139474">
    <property type="component" value="Unassembled WGS sequence"/>
</dbReference>